<evidence type="ECO:0000256" key="1">
    <source>
        <dbReference type="ARBA" id="ARBA00022723"/>
    </source>
</evidence>
<feature type="compositionally biased region" description="Low complexity" evidence="5">
    <location>
        <begin position="34"/>
        <end position="50"/>
    </location>
</feature>
<keyword evidence="8" id="KW-1185">Reference proteome</keyword>
<dbReference type="PANTHER" id="PTHR46498">
    <property type="entry name" value="GTP-BINDING PROTEIN 8"/>
    <property type="match status" value="1"/>
</dbReference>
<keyword evidence="2" id="KW-0547">Nucleotide-binding</keyword>
<proteinExistence type="predicted"/>
<dbReference type="EMBL" id="JANBVO010000060">
    <property type="protein sequence ID" value="KAJ9132146.1"/>
    <property type="molecule type" value="Genomic_DNA"/>
</dbReference>
<feature type="region of interest" description="Disordered" evidence="5">
    <location>
        <begin position="487"/>
        <end position="521"/>
    </location>
</feature>
<feature type="region of interest" description="Disordered" evidence="5">
    <location>
        <begin position="440"/>
        <end position="474"/>
    </location>
</feature>
<comment type="caution">
    <text evidence="7">The sequence shown here is derived from an EMBL/GenBank/DDBJ whole genome shotgun (WGS) entry which is preliminary data.</text>
</comment>
<dbReference type="AlphaFoldDB" id="A0AA38VHB6"/>
<feature type="region of interest" description="Disordered" evidence="5">
    <location>
        <begin position="194"/>
        <end position="219"/>
    </location>
</feature>
<keyword evidence="1" id="KW-0479">Metal-binding</keyword>
<dbReference type="GO" id="GO:0005525">
    <property type="term" value="F:GTP binding"/>
    <property type="evidence" value="ECO:0007669"/>
    <property type="project" value="UniProtKB-KW"/>
</dbReference>
<feature type="compositionally biased region" description="Basic residues" evidence="5">
    <location>
        <begin position="449"/>
        <end position="458"/>
    </location>
</feature>
<dbReference type="InterPro" id="IPR052279">
    <property type="entry name" value="EngB_GTPase"/>
</dbReference>
<name>A0AA38VHB6_9PEZI</name>
<dbReference type="InterPro" id="IPR006073">
    <property type="entry name" value="GTP-bd"/>
</dbReference>
<evidence type="ECO:0000259" key="6">
    <source>
        <dbReference type="PROSITE" id="PS51706"/>
    </source>
</evidence>
<evidence type="ECO:0000313" key="8">
    <source>
        <dbReference type="Proteomes" id="UP001174694"/>
    </source>
</evidence>
<feature type="region of interest" description="Disordered" evidence="5">
    <location>
        <begin position="33"/>
        <end position="67"/>
    </location>
</feature>
<dbReference type="InterPro" id="IPR027417">
    <property type="entry name" value="P-loop_NTPase"/>
</dbReference>
<dbReference type="PROSITE" id="PS51706">
    <property type="entry name" value="G_ENGB"/>
    <property type="match status" value="1"/>
</dbReference>
<keyword evidence="3" id="KW-0460">Magnesium</keyword>
<reference evidence="7" key="1">
    <citation type="submission" date="2022-07" db="EMBL/GenBank/DDBJ databases">
        <title>Fungi with potential for degradation of polypropylene.</title>
        <authorList>
            <person name="Gostincar C."/>
        </authorList>
    </citation>
    <scope>NUCLEOTIDE SEQUENCE</scope>
    <source>
        <strain evidence="7">EXF-13308</strain>
    </source>
</reference>
<evidence type="ECO:0000256" key="5">
    <source>
        <dbReference type="SAM" id="MobiDB-lite"/>
    </source>
</evidence>
<gene>
    <name evidence="7" type="ORF">NKR23_g11393</name>
</gene>
<evidence type="ECO:0000256" key="2">
    <source>
        <dbReference type="ARBA" id="ARBA00022741"/>
    </source>
</evidence>
<evidence type="ECO:0000256" key="3">
    <source>
        <dbReference type="ARBA" id="ARBA00022842"/>
    </source>
</evidence>
<organism evidence="7 8">
    <name type="scientific">Pleurostoma richardsiae</name>
    <dbReference type="NCBI Taxonomy" id="41990"/>
    <lineage>
        <taxon>Eukaryota</taxon>
        <taxon>Fungi</taxon>
        <taxon>Dikarya</taxon>
        <taxon>Ascomycota</taxon>
        <taxon>Pezizomycotina</taxon>
        <taxon>Sordariomycetes</taxon>
        <taxon>Sordariomycetidae</taxon>
        <taxon>Calosphaeriales</taxon>
        <taxon>Pleurostomataceae</taxon>
        <taxon>Pleurostoma</taxon>
    </lineage>
</organism>
<dbReference type="InterPro" id="IPR030393">
    <property type="entry name" value="G_ENGB_dom"/>
</dbReference>
<dbReference type="GO" id="GO:0046872">
    <property type="term" value="F:metal ion binding"/>
    <property type="evidence" value="ECO:0007669"/>
    <property type="project" value="UniProtKB-KW"/>
</dbReference>
<feature type="domain" description="EngB-type G" evidence="6">
    <location>
        <begin position="102"/>
        <end position="334"/>
    </location>
</feature>
<dbReference type="Pfam" id="PF01926">
    <property type="entry name" value="MMR_HSR1"/>
    <property type="match status" value="1"/>
</dbReference>
<sequence>MQLRALASLLAMPPPLRHLVLEAALPTFRPRRCLSTSSSAPPTGPPSALSYRPDENTTSSAVLTSPPPATSLLSSATTLFTSPPPRFLYSVDGFRILPVNTRIPEVCLLGRSNVGKSTLINALAGIAPHKAGRSHGPRSARTGLAITSAKAGCTRTMNAYGFGPPLPRLSVPEVLGDAGAEAAAAAAAAATTVPSGAKGGSTRAQRRAKGPPVETPPRHSLVVMDLPGYGFNSQASWGVEIEKYLSRRAMLRGAVLLVDAVAGVKDGDRQALKLLAAADVRTLVVLTKADKLLLGSGWGSSSRGGREEEVGAGDEEVRRRCAQVWKELEKAAARVARGGDGPAWDRWEREIWVTGAGALDKAMAGENGGLGIEGARLAICRLAGLVEERKEEGRAVVTPQALAPASGKIVPFDQIQWGPSSTPEPVVPPVDAEVLGNAPVPEEAPISRGRSRPWKRAVSRPTAPERAAEAGNAERVAGLEALEAAAKHRQLRGTPTAPADPFNMVIREQKPRRRERGQASF</sequence>
<dbReference type="Gene3D" id="3.40.50.300">
    <property type="entry name" value="P-loop containing nucleotide triphosphate hydrolases"/>
    <property type="match status" value="1"/>
</dbReference>
<dbReference type="PANTHER" id="PTHR46498:SF1">
    <property type="entry name" value="GTP-BINDING PROTEIN 8"/>
    <property type="match status" value="1"/>
</dbReference>
<keyword evidence="4" id="KW-0342">GTP-binding</keyword>
<dbReference type="Proteomes" id="UP001174694">
    <property type="component" value="Unassembled WGS sequence"/>
</dbReference>
<evidence type="ECO:0000313" key="7">
    <source>
        <dbReference type="EMBL" id="KAJ9132146.1"/>
    </source>
</evidence>
<accession>A0AA38VHB6</accession>
<protein>
    <submittedName>
        <fullName evidence="7">GTP binding protein</fullName>
    </submittedName>
</protein>
<dbReference type="SUPFAM" id="SSF52540">
    <property type="entry name" value="P-loop containing nucleoside triphosphate hydrolases"/>
    <property type="match status" value="1"/>
</dbReference>
<evidence type="ECO:0000256" key="4">
    <source>
        <dbReference type="ARBA" id="ARBA00023134"/>
    </source>
</evidence>
<dbReference type="GO" id="GO:0005739">
    <property type="term" value="C:mitochondrion"/>
    <property type="evidence" value="ECO:0007669"/>
    <property type="project" value="TreeGrafter"/>
</dbReference>